<dbReference type="SUPFAM" id="SSF63867">
    <property type="entry name" value="MoeA C-terminal domain-like"/>
    <property type="match status" value="1"/>
</dbReference>
<comment type="function">
    <text evidence="1 7">Catalyzes the insertion of molybdate into adenylated molybdopterin with the concomitant release of AMP.</text>
</comment>
<dbReference type="Gene3D" id="3.90.105.10">
    <property type="entry name" value="Molybdopterin biosynthesis moea protein, domain 2"/>
    <property type="match status" value="1"/>
</dbReference>
<reference evidence="10" key="2">
    <citation type="submission" date="2015-05" db="EMBL/GenBank/DDBJ databases">
        <title>Complete genome sequence of Corynebacterium testudinoris DSM 44614, recovered from necrotic lesions in the mouth of a tortoise.</title>
        <authorList>
            <person name="Ruckert C."/>
            <person name="Albersmeier A."/>
            <person name="Winkler A."/>
            <person name="Tauch A."/>
        </authorList>
    </citation>
    <scope>NUCLEOTIDE SEQUENCE [LARGE SCALE GENOMIC DNA]</scope>
    <source>
        <strain evidence="10">DSM 44614</strain>
    </source>
</reference>
<evidence type="ECO:0000256" key="2">
    <source>
        <dbReference type="ARBA" id="ARBA00005046"/>
    </source>
</evidence>
<dbReference type="KEGG" id="cted:CTEST_05290"/>
<dbReference type="NCBIfam" id="NF045515">
    <property type="entry name" value="Glp_gephyrin"/>
    <property type="match status" value="1"/>
</dbReference>
<proteinExistence type="inferred from homology"/>
<dbReference type="AlphaFoldDB" id="A0A0G3H513"/>
<sequence>MRSITEHLAEVLALAVPRSATPVLATEALGRVLAVDAVATLPVPPFSNSAMDGFLVHSADVPAGEEPWTVPVVGDVPAGSGPVTVPPGHAVRIMTGAPIGRDHTGLRVIPVEDTDIPPGPVPLPTEITIERVQEHRTHIRLQGENTQPGDTIIPAGALIDAGAIAAAVSCGITHLSVYPAPRVAVLSTGDELVPPGVTPGPGQLPDSNLPMVEALVATCGITATAVHAGDGDEATARILDELCATHDLVITTGGISAGAFDVVRAVTTGEGMWFGHVAQRPGASQGLGRRGEAVLLCLPGNPVAAYVSFWLYFPPLLSALAGAATSTDIWTRPHVIARVADGVTLPSSPDRAFLAPVRLTYDRDGVVAAPFNRRATGSHLVGSLATTNGLAVVEPGAEKPTPGSSIRVLLLGA</sequence>
<evidence type="ECO:0000256" key="1">
    <source>
        <dbReference type="ARBA" id="ARBA00002901"/>
    </source>
</evidence>
<evidence type="ECO:0000259" key="8">
    <source>
        <dbReference type="SMART" id="SM00852"/>
    </source>
</evidence>
<keyword evidence="7" id="KW-0479">Metal-binding</keyword>
<dbReference type="InterPro" id="IPR005111">
    <property type="entry name" value="MoeA_C_domain_IV"/>
</dbReference>
<protein>
    <recommendedName>
        <fullName evidence="7">Molybdopterin molybdenumtransferase</fullName>
        <ecNumber evidence="7">2.10.1.1</ecNumber>
    </recommendedName>
</protein>
<keyword evidence="4 7" id="KW-0500">Molybdenum</keyword>
<reference evidence="9 10" key="1">
    <citation type="journal article" date="2015" name="Genome Announc.">
        <title>Complete Genome Sequence of the Type Strain Corynebacterium testudinoris DSM 44614, Recovered from Necrotic Lesions in the Mouth of a Tortoise.</title>
        <authorList>
            <person name="Ruckert C."/>
            <person name="Kriete M."/>
            <person name="Jaenicke S."/>
            <person name="Winkler A."/>
            <person name="Tauch A."/>
        </authorList>
    </citation>
    <scope>NUCLEOTIDE SEQUENCE [LARGE SCALE GENOMIC DNA]</scope>
    <source>
        <strain evidence="9 10">DSM 44614</strain>
    </source>
</reference>
<dbReference type="GO" id="GO:0006777">
    <property type="term" value="P:Mo-molybdopterin cofactor biosynthetic process"/>
    <property type="evidence" value="ECO:0007669"/>
    <property type="project" value="UniProtKB-UniRule"/>
</dbReference>
<dbReference type="SUPFAM" id="SSF53218">
    <property type="entry name" value="Molybdenum cofactor biosynthesis proteins"/>
    <property type="match status" value="1"/>
</dbReference>
<dbReference type="Gene3D" id="2.40.340.10">
    <property type="entry name" value="MoeA, C-terminal, domain IV"/>
    <property type="match status" value="1"/>
</dbReference>
<dbReference type="Proteomes" id="UP000035540">
    <property type="component" value="Chromosome"/>
</dbReference>
<comment type="similarity">
    <text evidence="3 7">Belongs to the MoeA family.</text>
</comment>
<feature type="domain" description="MoaB/Mog" evidence="8">
    <location>
        <begin position="184"/>
        <end position="319"/>
    </location>
</feature>
<dbReference type="SUPFAM" id="SSF63882">
    <property type="entry name" value="MoeA N-terminal region -like"/>
    <property type="match status" value="1"/>
</dbReference>
<dbReference type="InterPro" id="IPR001453">
    <property type="entry name" value="MoaB/Mog_dom"/>
</dbReference>
<dbReference type="InterPro" id="IPR038987">
    <property type="entry name" value="MoeA-like"/>
</dbReference>
<dbReference type="Pfam" id="PF03454">
    <property type="entry name" value="MoeA_C"/>
    <property type="match status" value="1"/>
</dbReference>
<dbReference type="RefSeq" id="WP_047252850.1">
    <property type="nucleotide sequence ID" value="NZ_CP011545.1"/>
</dbReference>
<keyword evidence="5 7" id="KW-0501">Molybdenum cofactor biosynthesis</keyword>
<evidence type="ECO:0000256" key="4">
    <source>
        <dbReference type="ARBA" id="ARBA00022505"/>
    </source>
</evidence>
<dbReference type="InterPro" id="IPR036135">
    <property type="entry name" value="MoeA_linker/N_sf"/>
</dbReference>
<dbReference type="PANTHER" id="PTHR10192:SF5">
    <property type="entry name" value="GEPHYRIN"/>
    <property type="match status" value="1"/>
</dbReference>
<evidence type="ECO:0000256" key="6">
    <source>
        <dbReference type="ARBA" id="ARBA00047317"/>
    </source>
</evidence>
<keyword evidence="10" id="KW-1185">Reference proteome</keyword>
<keyword evidence="7 9" id="KW-0808">Transferase</keyword>
<organism evidence="9 10">
    <name type="scientific">Corynebacterium testudinoris</name>
    <dbReference type="NCBI Taxonomy" id="136857"/>
    <lineage>
        <taxon>Bacteria</taxon>
        <taxon>Bacillati</taxon>
        <taxon>Actinomycetota</taxon>
        <taxon>Actinomycetes</taxon>
        <taxon>Mycobacteriales</taxon>
        <taxon>Corynebacteriaceae</taxon>
        <taxon>Corynebacterium</taxon>
    </lineage>
</organism>
<comment type="cofactor">
    <cofactor evidence="7">
        <name>Mg(2+)</name>
        <dbReference type="ChEBI" id="CHEBI:18420"/>
    </cofactor>
</comment>
<dbReference type="UniPathway" id="UPA00344"/>
<dbReference type="Gene3D" id="3.40.980.10">
    <property type="entry name" value="MoaB/Mog-like domain"/>
    <property type="match status" value="1"/>
</dbReference>
<evidence type="ECO:0000313" key="9">
    <source>
        <dbReference type="EMBL" id="AKK08504.1"/>
    </source>
</evidence>
<keyword evidence="7" id="KW-0460">Magnesium</keyword>
<dbReference type="EC" id="2.10.1.1" evidence="7"/>
<dbReference type="EMBL" id="CP011545">
    <property type="protein sequence ID" value="AKK08504.1"/>
    <property type="molecule type" value="Genomic_DNA"/>
</dbReference>
<evidence type="ECO:0000256" key="7">
    <source>
        <dbReference type="RuleBase" id="RU365090"/>
    </source>
</evidence>
<dbReference type="GO" id="GO:0061599">
    <property type="term" value="F:molybdopterin molybdotransferase activity"/>
    <property type="evidence" value="ECO:0007669"/>
    <property type="project" value="UniProtKB-UniRule"/>
</dbReference>
<dbReference type="PATRIC" id="fig|136857.5.peg.1051"/>
<dbReference type="Gene3D" id="2.170.190.11">
    <property type="entry name" value="Molybdopterin biosynthesis moea protein, domain 3"/>
    <property type="match status" value="1"/>
</dbReference>
<evidence type="ECO:0000256" key="5">
    <source>
        <dbReference type="ARBA" id="ARBA00023150"/>
    </source>
</evidence>
<dbReference type="InterPro" id="IPR036425">
    <property type="entry name" value="MoaB/Mog-like_dom_sf"/>
</dbReference>
<accession>A0A0G3H513</accession>
<dbReference type="STRING" id="136857.CTEST_05290"/>
<dbReference type="CDD" id="cd00887">
    <property type="entry name" value="MoeA"/>
    <property type="match status" value="1"/>
</dbReference>
<gene>
    <name evidence="9" type="primary">moeA2</name>
    <name evidence="9" type="ORF">CTEST_05290</name>
</gene>
<dbReference type="Pfam" id="PF03453">
    <property type="entry name" value="MoeA_N"/>
    <property type="match status" value="1"/>
</dbReference>
<dbReference type="GO" id="GO:0005829">
    <property type="term" value="C:cytosol"/>
    <property type="evidence" value="ECO:0007669"/>
    <property type="project" value="TreeGrafter"/>
</dbReference>
<evidence type="ECO:0000256" key="3">
    <source>
        <dbReference type="ARBA" id="ARBA00010763"/>
    </source>
</evidence>
<dbReference type="SMART" id="SM00852">
    <property type="entry name" value="MoCF_biosynth"/>
    <property type="match status" value="1"/>
</dbReference>
<comment type="pathway">
    <text evidence="2 7">Cofactor biosynthesis; molybdopterin biosynthesis.</text>
</comment>
<evidence type="ECO:0000313" key="10">
    <source>
        <dbReference type="Proteomes" id="UP000035540"/>
    </source>
</evidence>
<dbReference type="Pfam" id="PF00994">
    <property type="entry name" value="MoCF_biosynth"/>
    <property type="match status" value="1"/>
</dbReference>
<dbReference type="InterPro" id="IPR036688">
    <property type="entry name" value="MoeA_C_domain_IV_sf"/>
</dbReference>
<comment type="catalytic activity">
    <reaction evidence="6">
        <text>adenylyl-molybdopterin + molybdate = Mo-molybdopterin + AMP + H(+)</text>
        <dbReference type="Rhea" id="RHEA:35047"/>
        <dbReference type="ChEBI" id="CHEBI:15378"/>
        <dbReference type="ChEBI" id="CHEBI:36264"/>
        <dbReference type="ChEBI" id="CHEBI:62727"/>
        <dbReference type="ChEBI" id="CHEBI:71302"/>
        <dbReference type="ChEBI" id="CHEBI:456215"/>
        <dbReference type="EC" id="2.10.1.1"/>
    </reaction>
</comment>
<dbReference type="GO" id="GO:0046872">
    <property type="term" value="F:metal ion binding"/>
    <property type="evidence" value="ECO:0007669"/>
    <property type="project" value="UniProtKB-UniRule"/>
</dbReference>
<dbReference type="PANTHER" id="PTHR10192">
    <property type="entry name" value="MOLYBDOPTERIN BIOSYNTHESIS PROTEIN"/>
    <property type="match status" value="1"/>
</dbReference>
<dbReference type="InterPro" id="IPR005110">
    <property type="entry name" value="MoeA_linker/N"/>
</dbReference>
<name>A0A0G3H513_9CORY</name>